<dbReference type="Proteomes" id="UP001589836">
    <property type="component" value="Unassembled WGS sequence"/>
</dbReference>
<organism evidence="2 3">
    <name type="scientific">Pontibacillus salicampi</name>
    <dbReference type="NCBI Taxonomy" id="1449801"/>
    <lineage>
        <taxon>Bacteria</taxon>
        <taxon>Bacillati</taxon>
        <taxon>Bacillota</taxon>
        <taxon>Bacilli</taxon>
        <taxon>Bacillales</taxon>
        <taxon>Bacillaceae</taxon>
        <taxon>Pontibacillus</taxon>
    </lineage>
</organism>
<keyword evidence="1" id="KW-0472">Membrane</keyword>
<protein>
    <submittedName>
        <fullName evidence="2">Uncharacterized protein</fullName>
    </submittedName>
</protein>
<dbReference type="RefSeq" id="WP_377351446.1">
    <property type="nucleotide sequence ID" value="NZ_JBHLTP010000022.1"/>
</dbReference>
<feature type="transmembrane region" description="Helical" evidence="1">
    <location>
        <begin position="54"/>
        <end position="78"/>
    </location>
</feature>
<evidence type="ECO:0000256" key="1">
    <source>
        <dbReference type="SAM" id="Phobius"/>
    </source>
</evidence>
<evidence type="ECO:0000313" key="2">
    <source>
        <dbReference type="EMBL" id="MFC0525765.1"/>
    </source>
</evidence>
<evidence type="ECO:0000313" key="3">
    <source>
        <dbReference type="Proteomes" id="UP001589836"/>
    </source>
</evidence>
<dbReference type="EMBL" id="JBHLTP010000022">
    <property type="protein sequence ID" value="MFC0525765.1"/>
    <property type="molecule type" value="Genomic_DNA"/>
</dbReference>
<reference evidence="2 3" key="1">
    <citation type="submission" date="2024-09" db="EMBL/GenBank/DDBJ databases">
        <authorList>
            <person name="Sun Q."/>
            <person name="Mori K."/>
        </authorList>
    </citation>
    <scope>NUCLEOTIDE SEQUENCE [LARGE SCALE GENOMIC DNA]</scope>
    <source>
        <strain evidence="2 3">NCAIM B.02529</strain>
    </source>
</reference>
<proteinExistence type="predicted"/>
<keyword evidence="1" id="KW-1133">Transmembrane helix</keyword>
<name>A0ABV6LTM5_9BACI</name>
<feature type="transmembrane region" description="Helical" evidence="1">
    <location>
        <begin position="7"/>
        <end position="27"/>
    </location>
</feature>
<sequence length="92" mass="9948">MNSIAKTIFIIGVITIFGGVLLGFLNLEQVVGYEDSTLGNGLGDPIIKNSWTTFLTYTISGFVIGFLLIGIGEVINLLDKNKKLSEGILKKQ</sequence>
<accession>A0ABV6LTM5</accession>
<comment type="caution">
    <text evidence="2">The sequence shown here is derived from an EMBL/GenBank/DDBJ whole genome shotgun (WGS) entry which is preliminary data.</text>
</comment>
<keyword evidence="1" id="KW-0812">Transmembrane</keyword>
<keyword evidence="3" id="KW-1185">Reference proteome</keyword>
<gene>
    <name evidence="2" type="ORF">ACFFGV_19490</name>
</gene>